<dbReference type="EMBL" id="FNHF01000001">
    <property type="protein sequence ID" value="SDL85049.1"/>
    <property type="molecule type" value="Genomic_DNA"/>
</dbReference>
<dbReference type="Pfam" id="PF00440">
    <property type="entry name" value="TetR_N"/>
    <property type="match status" value="1"/>
</dbReference>
<name>A0A1G9NF34_9BACI</name>
<dbReference type="AlphaFoldDB" id="A0A1G9NF34"/>
<keyword evidence="1" id="KW-0805">Transcription regulation</keyword>
<protein>
    <submittedName>
        <fullName evidence="6">DNA-binding transcriptional regulator, AcrR family</fullName>
    </submittedName>
</protein>
<dbReference type="SUPFAM" id="SSF46689">
    <property type="entry name" value="Homeodomain-like"/>
    <property type="match status" value="1"/>
</dbReference>
<evidence type="ECO:0000259" key="5">
    <source>
        <dbReference type="PROSITE" id="PS50977"/>
    </source>
</evidence>
<dbReference type="RefSeq" id="WP_074597701.1">
    <property type="nucleotide sequence ID" value="NZ_FNHF01000001.1"/>
</dbReference>
<evidence type="ECO:0000313" key="7">
    <source>
        <dbReference type="Proteomes" id="UP000182347"/>
    </source>
</evidence>
<gene>
    <name evidence="6" type="ORF">SAMN05216244_0972</name>
</gene>
<dbReference type="PROSITE" id="PS50977">
    <property type="entry name" value="HTH_TETR_2"/>
    <property type="match status" value="1"/>
</dbReference>
<accession>A0A1G9NF34</accession>
<sequence length="207" mass="23827">MPRGFDENEKEEIYAQLLEHGKQLFSLYGLKKTSIAELSKAAGIAQGSFYSFYSSKEDLYFAILEKEEEAIKEELAHFSPKRKADPMEAIKQLLFQTLKRVEGNPLFSQMLQEDNLQALRRKLPKERLEAHFKKDADTLTVFTNLWKEAGIEVDIQEDVLTGLFRSLFLMTLHKKEIGEAIYDETMRLMIDLIISGITAKEGNHGDY</sequence>
<evidence type="ECO:0000256" key="1">
    <source>
        <dbReference type="ARBA" id="ARBA00023015"/>
    </source>
</evidence>
<dbReference type="PANTHER" id="PTHR47506">
    <property type="entry name" value="TRANSCRIPTIONAL REGULATORY PROTEIN"/>
    <property type="match status" value="1"/>
</dbReference>
<evidence type="ECO:0000256" key="4">
    <source>
        <dbReference type="PROSITE-ProRule" id="PRU00335"/>
    </source>
</evidence>
<dbReference type="InterPro" id="IPR009057">
    <property type="entry name" value="Homeodomain-like_sf"/>
</dbReference>
<keyword evidence="7" id="KW-1185">Reference proteome</keyword>
<dbReference type="PANTHER" id="PTHR47506:SF3">
    <property type="entry name" value="HTH-TYPE TRANSCRIPTIONAL REGULATOR LMRA"/>
    <property type="match status" value="1"/>
</dbReference>
<dbReference type="GO" id="GO:0003677">
    <property type="term" value="F:DNA binding"/>
    <property type="evidence" value="ECO:0007669"/>
    <property type="project" value="UniProtKB-UniRule"/>
</dbReference>
<reference evidence="7" key="1">
    <citation type="submission" date="2016-10" db="EMBL/GenBank/DDBJ databases">
        <authorList>
            <person name="Varghese N."/>
            <person name="Submissions S."/>
        </authorList>
    </citation>
    <scope>NUCLEOTIDE SEQUENCE [LARGE SCALE GENOMIC DNA]</scope>
    <source>
        <strain evidence="7">CGMCC 1.6199</strain>
    </source>
</reference>
<dbReference type="Gene3D" id="1.10.357.10">
    <property type="entry name" value="Tetracycline Repressor, domain 2"/>
    <property type="match status" value="1"/>
</dbReference>
<proteinExistence type="predicted"/>
<evidence type="ECO:0000313" key="6">
    <source>
        <dbReference type="EMBL" id="SDL85049.1"/>
    </source>
</evidence>
<dbReference type="Proteomes" id="UP000182347">
    <property type="component" value="Unassembled WGS sequence"/>
</dbReference>
<dbReference type="InterPro" id="IPR001647">
    <property type="entry name" value="HTH_TetR"/>
</dbReference>
<evidence type="ECO:0000256" key="2">
    <source>
        <dbReference type="ARBA" id="ARBA00023125"/>
    </source>
</evidence>
<feature type="domain" description="HTH tetR-type" evidence="5">
    <location>
        <begin position="11"/>
        <end position="71"/>
    </location>
</feature>
<organism evidence="6 7">
    <name type="scientific">Sediminibacillus halophilus</name>
    <dbReference type="NCBI Taxonomy" id="482461"/>
    <lineage>
        <taxon>Bacteria</taxon>
        <taxon>Bacillati</taxon>
        <taxon>Bacillota</taxon>
        <taxon>Bacilli</taxon>
        <taxon>Bacillales</taxon>
        <taxon>Bacillaceae</taxon>
        <taxon>Sediminibacillus</taxon>
    </lineage>
</organism>
<dbReference type="STRING" id="482461.SAMN05216244_0972"/>
<evidence type="ECO:0000256" key="3">
    <source>
        <dbReference type="ARBA" id="ARBA00023163"/>
    </source>
</evidence>
<feature type="DNA-binding region" description="H-T-H motif" evidence="4">
    <location>
        <begin position="34"/>
        <end position="53"/>
    </location>
</feature>
<dbReference type="PRINTS" id="PR00455">
    <property type="entry name" value="HTHTETR"/>
</dbReference>
<keyword evidence="3" id="KW-0804">Transcription</keyword>
<keyword evidence="2 4" id="KW-0238">DNA-binding</keyword>